<dbReference type="Pfam" id="PF01168">
    <property type="entry name" value="Ala_racemase_N"/>
    <property type="match status" value="1"/>
</dbReference>
<feature type="modified residue" description="N6-(pyridoxal phosphate)lysine" evidence="2 3">
    <location>
        <position position="38"/>
    </location>
</feature>
<dbReference type="PANTHER" id="PTHR10146">
    <property type="entry name" value="PROLINE SYNTHETASE CO-TRANSCRIBED BACTERIAL HOMOLOG PROTEIN"/>
    <property type="match status" value="1"/>
</dbReference>
<evidence type="ECO:0000256" key="2">
    <source>
        <dbReference type="HAMAP-Rule" id="MF_02087"/>
    </source>
</evidence>
<feature type="domain" description="Alanine racemase N-terminal" evidence="5">
    <location>
        <begin position="15"/>
        <end position="229"/>
    </location>
</feature>
<dbReference type="PANTHER" id="PTHR10146:SF14">
    <property type="entry name" value="PYRIDOXAL PHOSPHATE HOMEOSTASIS PROTEIN"/>
    <property type="match status" value="1"/>
</dbReference>
<dbReference type="Proteomes" id="UP000777784">
    <property type="component" value="Unassembled WGS sequence"/>
</dbReference>
<protein>
    <recommendedName>
        <fullName evidence="2">Pyridoxal phosphate homeostasis protein</fullName>
        <shortName evidence="2">PLP homeostasis protein</shortName>
    </recommendedName>
</protein>
<dbReference type="InterPro" id="IPR011078">
    <property type="entry name" value="PyrdxlP_homeostasis"/>
</dbReference>
<evidence type="ECO:0000313" key="7">
    <source>
        <dbReference type="Proteomes" id="UP000777784"/>
    </source>
</evidence>
<dbReference type="NCBIfam" id="TIGR00044">
    <property type="entry name" value="YggS family pyridoxal phosphate-dependent enzyme"/>
    <property type="match status" value="1"/>
</dbReference>
<evidence type="ECO:0000256" key="1">
    <source>
        <dbReference type="ARBA" id="ARBA00022898"/>
    </source>
</evidence>
<dbReference type="SUPFAM" id="SSF51419">
    <property type="entry name" value="PLP-binding barrel"/>
    <property type="match status" value="1"/>
</dbReference>
<evidence type="ECO:0000256" key="4">
    <source>
        <dbReference type="RuleBase" id="RU004514"/>
    </source>
</evidence>
<comment type="caution">
    <text evidence="6">The sequence shown here is derived from an EMBL/GenBank/DDBJ whole genome shotgun (WGS) entry which is preliminary data.</text>
</comment>
<dbReference type="InterPro" id="IPR029066">
    <property type="entry name" value="PLP-binding_barrel"/>
</dbReference>
<dbReference type="PROSITE" id="PS01211">
    <property type="entry name" value="UPF0001"/>
    <property type="match status" value="1"/>
</dbReference>
<dbReference type="PIRSF" id="PIRSF004848">
    <property type="entry name" value="YBL036c_PLPDEIII"/>
    <property type="match status" value="1"/>
</dbReference>
<dbReference type="GO" id="GO:0030170">
    <property type="term" value="F:pyridoxal phosphate binding"/>
    <property type="evidence" value="ECO:0007669"/>
    <property type="project" value="UniProtKB-UniRule"/>
</dbReference>
<sequence length="231" mass="25941">MNEDLLRERFQNLQARVAEAARRVGRSAEEITIVGVTKKFPPAVLATAAQVGIRHVGENRVQELVEKQDALPAVELIWHMVGPLQTNKINKILGRIRLLQSLDRIELADALQKRLASPLDCLVEIKIAEETTKHGIDPDELPAFLDKLVTMDKIRVKGLMTVGPLTDDPSMIRKAFRRVADLFEKEKKRNRPGAEFRFLSMGMSDDFEIAIEEGSRMIRVGTALFGPRPSP</sequence>
<evidence type="ECO:0000256" key="3">
    <source>
        <dbReference type="PIRSR" id="PIRSR004848-1"/>
    </source>
</evidence>
<keyword evidence="1 2" id="KW-0663">Pyridoxal phosphate</keyword>
<evidence type="ECO:0000313" key="6">
    <source>
        <dbReference type="EMBL" id="MBU2692565.1"/>
    </source>
</evidence>
<dbReference type="AlphaFoldDB" id="A0A948RXB0"/>
<dbReference type="Gene3D" id="3.20.20.10">
    <property type="entry name" value="Alanine racemase"/>
    <property type="match status" value="1"/>
</dbReference>
<evidence type="ECO:0000259" key="5">
    <source>
        <dbReference type="Pfam" id="PF01168"/>
    </source>
</evidence>
<comment type="cofactor">
    <cofactor evidence="3">
        <name>pyridoxal 5'-phosphate</name>
        <dbReference type="ChEBI" id="CHEBI:597326"/>
    </cofactor>
</comment>
<organism evidence="6 7">
    <name type="scientific">Eiseniibacteriota bacterium</name>
    <dbReference type="NCBI Taxonomy" id="2212470"/>
    <lineage>
        <taxon>Bacteria</taxon>
        <taxon>Candidatus Eiseniibacteriota</taxon>
    </lineage>
</organism>
<dbReference type="InterPro" id="IPR001608">
    <property type="entry name" value="Ala_racemase_N"/>
</dbReference>
<proteinExistence type="inferred from homology"/>
<comment type="function">
    <text evidence="2">Pyridoxal 5'-phosphate (PLP)-binding protein, which is involved in PLP homeostasis.</text>
</comment>
<comment type="similarity">
    <text evidence="2 4">Belongs to the pyridoxal phosphate-binding protein YggS/PROSC family.</text>
</comment>
<dbReference type="HAMAP" id="MF_02087">
    <property type="entry name" value="PLP_homeostasis"/>
    <property type="match status" value="1"/>
</dbReference>
<reference evidence="6" key="1">
    <citation type="submission" date="2021-05" db="EMBL/GenBank/DDBJ databases">
        <title>Energy efficiency and biological interactions define the core microbiome of deep oligotrophic groundwater.</title>
        <authorList>
            <person name="Mehrshad M."/>
            <person name="Lopez-Fernandez M."/>
            <person name="Bell E."/>
            <person name="Bernier-Latmani R."/>
            <person name="Bertilsson S."/>
            <person name="Dopson M."/>
        </authorList>
    </citation>
    <scope>NUCLEOTIDE SEQUENCE</scope>
    <source>
        <strain evidence="6">Modern_marine.mb.64</strain>
    </source>
</reference>
<accession>A0A948RXB0</accession>
<gene>
    <name evidence="6" type="ORF">KJ970_16750</name>
</gene>
<dbReference type="EMBL" id="JAHJDP010000095">
    <property type="protein sequence ID" value="MBU2692565.1"/>
    <property type="molecule type" value="Genomic_DNA"/>
</dbReference>
<dbReference type="CDD" id="cd00635">
    <property type="entry name" value="PLPDE_III_YBL036c_like"/>
    <property type="match status" value="1"/>
</dbReference>
<name>A0A948RXB0_UNCEI</name>